<dbReference type="EMBL" id="RAPO01000002">
    <property type="protein sequence ID" value="RKD94753.1"/>
    <property type="molecule type" value="Genomic_DNA"/>
</dbReference>
<keyword evidence="2" id="KW-1185">Reference proteome</keyword>
<name>A0A3R7D9E9_9EURY</name>
<dbReference type="OrthoDB" id="220750at2157"/>
<dbReference type="AlphaFoldDB" id="A0A3R7D9E9"/>
<comment type="caution">
    <text evidence="1">The sequence shown here is derived from an EMBL/GenBank/DDBJ whole genome shotgun (WGS) entry which is preliminary data.</text>
</comment>
<dbReference type="RefSeq" id="WP_120244080.1">
    <property type="nucleotide sequence ID" value="NZ_RAPO01000002.1"/>
</dbReference>
<proteinExistence type="predicted"/>
<reference evidence="1 2" key="1">
    <citation type="submission" date="2018-09" db="EMBL/GenBank/DDBJ databases">
        <title>Genomic Encyclopedia of Archaeal and Bacterial Type Strains, Phase II (KMG-II): from individual species to whole genera.</title>
        <authorList>
            <person name="Goeker M."/>
        </authorList>
    </citation>
    <scope>NUCLEOTIDE SEQUENCE [LARGE SCALE GENOMIC DNA]</scope>
    <source>
        <strain evidence="1 2">DSM 13151</strain>
    </source>
</reference>
<protein>
    <submittedName>
        <fullName evidence="1">Uncharacterized protein</fullName>
    </submittedName>
</protein>
<evidence type="ECO:0000313" key="1">
    <source>
        <dbReference type="EMBL" id="RKD94753.1"/>
    </source>
</evidence>
<sequence>MAKFQTDVTALRARIIDVLELDAFPINGHRHREYLERALDAGFSVQDLATAHEVRRKTIYRAAERNGLELERPPANGLARRLWEMDPDAIGGDA</sequence>
<evidence type="ECO:0000313" key="2">
    <source>
        <dbReference type="Proteomes" id="UP000283805"/>
    </source>
</evidence>
<dbReference type="Proteomes" id="UP000283805">
    <property type="component" value="Unassembled WGS sequence"/>
</dbReference>
<accession>A0A3R7D9E9</accession>
<gene>
    <name evidence="1" type="ORF">ATJ93_1595</name>
</gene>
<organism evidence="1 2">
    <name type="scientific">Halopiger aswanensis</name>
    <dbReference type="NCBI Taxonomy" id="148449"/>
    <lineage>
        <taxon>Archaea</taxon>
        <taxon>Methanobacteriati</taxon>
        <taxon>Methanobacteriota</taxon>
        <taxon>Stenosarchaea group</taxon>
        <taxon>Halobacteria</taxon>
        <taxon>Halobacteriales</taxon>
        <taxon>Natrialbaceae</taxon>
        <taxon>Halopiger</taxon>
    </lineage>
</organism>